<feature type="domain" description="Lipoyl-binding" evidence="8">
    <location>
        <begin position="3"/>
        <end position="78"/>
    </location>
</feature>
<protein>
    <recommendedName>
        <fullName evidence="6">Dihydrolipoamide acetyltransferase component of pyruvate dehydrogenase complex</fullName>
        <ecNumber evidence="6">2.3.1.-</ecNumber>
    </recommendedName>
</protein>
<proteinExistence type="inferred from homology"/>
<dbReference type="GO" id="GO:0016407">
    <property type="term" value="F:acetyltransferase activity"/>
    <property type="evidence" value="ECO:0007669"/>
    <property type="project" value="TreeGrafter"/>
</dbReference>
<dbReference type="Pfam" id="PF02817">
    <property type="entry name" value="E3_binding"/>
    <property type="match status" value="1"/>
</dbReference>
<dbReference type="GO" id="GO:0031405">
    <property type="term" value="F:lipoic acid binding"/>
    <property type="evidence" value="ECO:0007669"/>
    <property type="project" value="TreeGrafter"/>
</dbReference>
<evidence type="ECO:0000256" key="3">
    <source>
        <dbReference type="ARBA" id="ARBA00022679"/>
    </source>
</evidence>
<dbReference type="AlphaFoldDB" id="A0A6I3MF51"/>
<feature type="compositionally biased region" description="Low complexity" evidence="7">
    <location>
        <begin position="157"/>
        <end position="180"/>
    </location>
</feature>
<evidence type="ECO:0000259" key="8">
    <source>
        <dbReference type="PROSITE" id="PS50968"/>
    </source>
</evidence>
<comment type="caution">
    <text evidence="10">The sequence shown here is derived from an EMBL/GenBank/DDBJ whole genome shotgun (WGS) entry which is preliminary data.</text>
</comment>
<dbReference type="CDD" id="cd06849">
    <property type="entry name" value="lipoyl_domain"/>
    <property type="match status" value="1"/>
</dbReference>
<evidence type="ECO:0000256" key="6">
    <source>
        <dbReference type="RuleBase" id="RU003423"/>
    </source>
</evidence>
<keyword evidence="11" id="KW-1185">Reference proteome</keyword>
<dbReference type="InterPro" id="IPR050743">
    <property type="entry name" value="2-oxoacid_DH_E2_comp"/>
</dbReference>
<keyword evidence="3 6" id="KW-0808">Transferase</keyword>
<dbReference type="PANTHER" id="PTHR43178">
    <property type="entry name" value="DIHYDROLIPOAMIDE ACETYLTRANSFERASE COMPONENT OF PYRUVATE DEHYDROGENASE COMPLEX"/>
    <property type="match status" value="1"/>
</dbReference>
<keyword evidence="4 6" id="KW-0450">Lipoyl</keyword>
<organism evidence="10 11">
    <name type="scientific">Agromyces bracchium</name>
    <dbReference type="NCBI Taxonomy" id="88376"/>
    <lineage>
        <taxon>Bacteria</taxon>
        <taxon>Bacillati</taxon>
        <taxon>Actinomycetota</taxon>
        <taxon>Actinomycetes</taxon>
        <taxon>Micrococcales</taxon>
        <taxon>Microbacteriaceae</taxon>
        <taxon>Agromyces</taxon>
    </lineage>
</organism>
<dbReference type="Proteomes" id="UP000433071">
    <property type="component" value="Unassembled WGS sequence"/>
</dbReference>
<comment type="cofactor">
    <cofactor evidence="1 6">
        <name>(R)-lipoate</name>
        <dbReference type="ChEBI" id="CHEBI:83088"/>
    </cofactor>
</comment>
<name>A0A6I3MF51_9MICO</name>
<dbReference type="PROSITE" id="PS51826">
    <property type="entry name" value="PSBD"/>
    <property type="match status" value="1"/>
</dbReference>
<keyword evidence="5 6" id="KW-0012">Acyltransferase</keyword>
<dbReference type="Gene3D" id="4.10.320.10">
    <property type="entry name" value="E3-binding domain"/>
    <property type="match status" value="1"/>
</dbReference>
<dbReference type="SUPFAM" id="SSF51230">
    <property type="entry name" value="Single hybrid motif"/>
    <property type="match status" value="1"/>
</dbReference>
<dbReference type="OrthoDB" id="9805770at2"/>
<feature type="domain" description="Peripheral subunit-binding (PSBD)" evidence="9">
    <location>
        <begin position="193"/>
        <end position="230"/>
    </location>
</feature>
<evidence type="ECO:0000256" key="1">
    <source>
        <dbReference type="ARBA" id="ARBA00001938"/>
    </source>
</evidence>
<dbReference type="Gene3D" id="3.30.559.10">
    <property type="entry name" value="Chloramphenicol acetyltransferase-like domain"/>
    <property type="match status" value="1"/>
</dbReference>
<dbReference type="EMBL" id="WMLB01000039">
    <property type="protein sequence ID" value="MTH69966.1"/>
    <property type="molecule type" value="Genomic_DNA"/>
</dbReference>
<dbReference type="InterPro" id="IPR011053">
    <property type="entry name" value="Single_hybrid_motif"/>
</dbReference>
<dbReference type="InterPro" id="IPR023213">
    <property type="entry name" value="CAT-like_dom_sf"/>
</dbReference>
<dbReference type="PROSITE" id="PS50968">
    <property type="entry name" value="BIOTINYL_LIPOYL"/>
    <property type="match status" value="1"/>
</dbReference>
<comment type="similarity">
    <text evidence="2 6">Belongs to the 2-oxoacid dehydrogenase family.</text>
</comment>
<dbReference type="InterPro" id="IPR000089">
    <property type="entry name" value="Biotin_lipoyl"/>
</dbReference>
<feature type="compositionally biased region" description="Gly residues" evidence="7">
    <location>
        <begin position="114"/>
        <end position="128"/>
    </location>
</feature>
<evidence type="ECO:0000256" key="5">
    <source>
        <dbReference type="ARBA" id="ARBA00023315"/>
    </source>
</evidence>
<dbReference type="InterPro" id="IPR004167">
    <property type="entry name" value="PSBD"/>
</dbReference>
<dbReference type="SUPFAM" id="SSF47005">
    <property type="entry name" value="Peripheral subunit-binding domain of 2-oxo acid dehydrogenase complex"/>
    <property type="match status" value="1"/>
</dbReference>
<dbReference type="FunFam" id="3.30.559.10:FF:000007">
    <property type="entry name" value="Dihydrolipoamide acetyltransferase component of pyruvate dehydrogenase complex"/>
    <property type="match status" value="1"/>
</dbReference>
<evidence type="ECO:0000256" key="4">
    <source>
        <dbReference type="ARBA" id="ARBA00022823"/>
    </source>
</evidence>
<evidence type="ECO:0000259" key="9">
    <source>
        <dbReference type="PROSITE" id="PS51826"/>
    </source>
</evidence>
<accession>A0A6I3MF51</accession>
<sequence length="475" mass="49591">MSEIRFPLPDVGEGLTEAEIVQWRVAPGDRISLDQVFVEIETAKSLVELPSAFEGTVSELLVEEGRTVDVGTPILVIETDAASGMSSPDAAPAPSEAPVAAPAAPVAASASAAGDGGGAVLVGHGSSGPGQSRRRRHPAPGGAHEHLAAPPPPPAPAAAAAPAAPAAPRPAAAPATAETPRLAERHDDGVPVIAKPPIRKLAKDLGVDLSRVSPTGPIGDITRDDVIREASQASVFRNIQTPEVPSDRETRIPVKGVRKAIAAAMVQSAYSAPHVSVFVDVDATRTMEYLKRLKASPDYAGIKISPLLIMAKAMLWAVRRNPTVNAQWTDDEIIVKHYVNLGIAAATPRGLIVPNVKDAQDMSMVELATALEQLTLTAREGKTQPAEMQGGTITITNIGVFGMDTGTPILNPGEVGIVALGTIKQKPWVVDGEVRPRFVTTIGGSFDHRVVDGDVVSRFVADVASIIEEPALLLE</sequence>
<dbReference type="RefSeq" id="WP_155052998.1">
    <property type="nucleotide sequence ID" value="NZ_JBHMAT010000009.1"/>
</dbReference>
<dbReference type="SUPFAM" id="SSF52777">
    <property type="entry name" value="CoA-dependent acyltransferases"/>
    <property type="match status" value="1"/>
</dbReference>
<gene>
    <name evidence="10" type="ORF">GJ743_16465</name>
</gene>
<dbReference type="Gene3D" id="2.40.50.100">
    <property type="match status" value="1"/>
</dbReference>
<dbReference type="Pfam" id="PF00198">
    <property type="entry name" value="2-oxoacid_dh"/>
    <property type="match status" value="1"/>
</dbReference>
<reference evidence="10 11" key="1">
    <citation type="submission" date="2019-11" db="EMBL/GenBank/DDBJ databases">
        <title>Agromyces kandeliae sp. nov., isolated from mangrove soil.</title>
        <authorList>
            <person name="Wang R."/>
        </authorList>
    </citation>
    <scope>NUCLEOTIDE SEQUENCE [LARGE SCALE GENOMIC DNA]</scope>
    <source>
        <strain evidence="10 11">JCM 11433</strain>
    </source>
</reference>
<evidence type="ECO:0000313" key="11">
    <source>
        <dbReference type="Proteomes" id="UP000433071"/>
    </source>
</evidence>
<dbReference type="InterPro" id="IPR001078">
    <property type="entry name" value="2-oxoacid_DH_actylTfrase"/>
</dbReference>
<evidence type="ECO:0000256" key="7">
    <source>
        <dbReference type="SAM" id="MobiDB-lite"/>
    </source>
</evidence>
<dbReference type="InterPro" id="IPR036625">
    <property type="entry name" value="E3-bd_dom_sf"/>
</dbReference>
<dbReference type="Pfam" id="PF00364">
    <property type="entry name" value="Biotin_lipoyl"/>
    <property type="match status" value="1"/>
</dbReference>
<evidence type="ECO:0000256" key="2">
    <source>
        <dbReference type="ARBA" id="ARBA00007317"/>
    </source>
</evidence>
<dbReference type="PANTHER" id="PTHR43178:SF5">
    <property type="entry name" value="LIPOAMIDE ACYLTRANSFERASE COMPONENT OF BRANCHED-CHAIN ALPHA-KETO ACID DEHYDROGENASE COMPLEX, MITOCHONDRIAL"/>
    <property type="match status" value="1"/>
</dbReference>
<evidence type="ECO:0000313" key="10">
    <source>
        <dbReference type="EMBL" id="MTH69966.1"/>
    </source>
</evidence>
<dbReference type="EC" id="2.3.1.-" evidence="6"/>
<feature type="region of interest" description="Disordered" evidence="7">
    <location>
        <begin position="109"/>
        <end position="194"/>
    </location>
</feature>
<dbReference type="GO" id="GO:0005737">
    <property type="term" value="C:cytoplasm"/>
    <property type="evidence" value="ECO:0007669"/>
    <property type="project" value="TreeGrafter"/>
</dbReference>